<comment type="similarity">
    <text evidence="4">Belongs to the N(4)/N(6)-methyltransferase family.</text>
</comment>
<accession>A0A1I4TG92</accession>
<dbReference type="InterPro" id="IPR003115">
    <property type="entry name" value="ParB_N"/>
</dbReference>
<dbReference type="GO" id="GO:0003677">
    <property type="term" value="F:DNA binding"/>
    <property type="evidence" value="ECO:0007669"/>
    <property type="project" value="InterPro"/>
</dbReference>
<evidence type="ECO:0000256" key="4">
    <source>
        <dbReference type="RuleBase" id="RU362026"/>
    </source>
</evidence>
<reference evidence="7" key="1">
    <citation type="submission" date="2016-10" db="EMBL/GenBank/DDBJ databases">
        <authorList>
            <person name="Varghese N."/>
            <person name="Submissions S."/>
        </authorList>
    </citation>
    <scope>NUCLEOTIDE SEQUENCE [LARGE SCALE GENOMIC DNA]</scope>
    <source>
        <strain evidence="7">BL36</strain>
    </source>
</reference>
<dbReference type="PRINTS" id="PR00508">
    <property type="entry name" value="S21N4MTFRASE"/>
</dbReference>
<dbReference type="InterPro" id="IPR036086">
    <property type="entry name" value="ParB/Sulfiredoxin_sf"/>
</dbReference>
<evidence type="ECO:0000256" key="1">
    <source>
        <dbReference type="ARBA" id="ARBA00022603"/>
    </source>
</evidence>
<evidence type="ECO:0000256" key="2">
    <source>
        <dbReference type="ARBA" id="ARBA00022679"/>
    </source>
</evidence>
<protein>
    <recommendedName>
        <fullName evidence="4">Methyltransferase</fullName>
        <ecNumber evidence="4">2.1.1.-</ecNumber>
    </recommendedName>
</protein>
<dbReference type="GO" id="GO:0009007">
    <property type="term" value="F:site-specific DNA-methyltransferase (adenine-specific) activity"/>
    <property type="evidence" value="ECO:0007669"/>
    <property type="project" value="UniProtKB-EC"/>
</dbReference>
<organism evidence="6 7">
    <name type="scientific">Methylobacterium pseudosasicola</name>
    <dbReference type="NCBI Taxonomy" id="582667"/>
    <lineage>
        <taxon>Bacteria</taxon>
        <taxon>Pseudomonadati</taxon>
        <taxon>Pseudomonadota</taxon>
        <taxon>Alphaproteobacteria</taxon>
        <taxon>Hyphomicrobiales</taxon>
        <taxon>Methylobacteriaceae</taxon>
        <taxon>Methylobacterium</taxon>
    </lineage>
</organism>
<evidence type="ECO:0000313" key="7">
    <source>
        <dbReference type="Proteomes" id="UP000199048"/>
    </source>
</evidence>
<dbReference type="Gene3D" id="3.90.1530.10">
    <property type="entry name" value="Conserved hypothetical protein from pyrococcus furiosus pfu- 392566-001, ParB domain"/>
    <property type="match status" value="1"/>
</dbReference>
<gene>
    <name evidence="6" type="ORF">SAMN05192568_105319</name>
</gene>
<dbReference type="InterPro" id="IPR002941">
    <property type="entry name" value="DNA_methylase_N4/N6"/>
</dbReference>
<dbReference type="SUPFAM" id="SSF53335">
    <property type="entry name" value="S-adenosyl-L-methionine-dependent methyltransferases"/>
    <property type="match status" value="1"/>
</dbReference>
<dbReference type="PIRSF" id="PIRSF036758">
    <property type="entry name" value="Aden_M_ParB"/>
    <property type="match status" value="1"/>
</dbReference>
<proteinExistence type="inferred from homology"/>
<keyword evidence="2" id="KW-0808">Transferase</keyword>
<dbReference type="InterPro" id="IPR015840">
    <property type="entry name" value="DNA_MeTrfase_ParB"/>
</dbReference>
<dbReference type="EC" id="2.1.1.-" evidence="4"/>
<feature type="domain" description="ParB-like N-terminal" evidence="5">
    <location>
        <begin position="59"/>
        <end position="145"/>
    </location>
</feature>
<keyword evidence="1 6" id="KW-0489">Methyltransferase</keyword>
<dbReference type="OrthoDB" id="7806498at2"/>
<dbReference type="Gene3D" id="3.40.50.150">
    <property type="entry name" value="Vaccinia Virus protein VP39"/>
    <property type="match status" value="1"/>
</dbReference>
<dbReference type="GO" id="GO:0008170">
    <property type="term" value="F:N-methyltransferase activity"/>
    <property type="evidence" value="ECO:0007669"/>
    <property type="project" value="InterPro"/>
</dbReference>
<dbReference type="InterPro" id="IPR029063">
    <property type="entry name" value="SAM-dependent_MTases_sf"/>
</dbReference>
<dbReference type="SUPFAM" id="SSF110849">
    <property type="entry name" value="ParB/Sulfiredoxin"/>
    <property type="match status" value="1"/>
</dbReference>
<dbReference type="AlphaFoldDB" id="A0A1I4TG92"/>
<evidence type="ECO:0000256" key="3">
    <source>
        <dbReference type="ARBA" id="ARBA00047942"/>
    </source>
</evidence>
<dbReference type="RefSeq" id="WP_092046245.1">
    <property type="nucleotide sequence ID" value="NZ_FOTK01000053.1"/>
</dbReference>
<dbReference type="SMART" id="SM00470">
    <property type="entry name" value="ParB"/>
    <property type="match status" value="1"/>
</dbReference>
<comment type="catalytic activity">
    <reaction evidence="3">
        <text>a 2'-deoxyadenosine in DNA + S-adenosyl-L-methionine = an N(6)-methyl-2'-deoxyadenosine in DNA + S-adenosyl-L-homocysteine + H(+)</text>
        <dbReference type="Rhea" id="RHEA:15197"/>
        <dbReference type="Rhea" id="RHEA-COMP:12418"/>
        <dbReference type="Rhea" id="RHEA-COMP:12419"/>
        <dbReference type="ChEBI" id="CHEBI:15378"/>
        <dbReference type="ChEBI" id="CHEBI:57856"/>
        <dbReference type="ChEBI" id="CHEBI:59789"/>
        <dbReference type="ChEBI" id="CHEBI:90615"/>
        <dbReference type="ChEBI" id="CHEBI:90616"/>
        <dbReference type="EC" id="2.1.1.72"/>
    </reaction>
</comment>
<dbReference type="Proteomes" id="UP000199048">
    <property type="component" value="Unassembled WGS sequence"/>
</dbReference>
<dbReference type="CDD" id="cd16403">
    <property type="entry name" value="ParB_N_like_MT"/>
    <property type="match status" value="1"/>
</dbReference>
<evidence type="ECO:0000259" key="5">
    <source>
        <dbReference type="SMART" id="SM00470"/>
    </source>
</evidence>
<evidence type="ECO:0000313" key="6">
    <source>
        <dbReference type="EMBL" id="SFM75577.1"/>
    </source>
</evidence>
<name>A0A1I4TG92_9HYPH</name>
<dbReference type="InterPro" id="IPR001091">
    <property type="entry name" value="RM_Methyltransferase"/>
</dbReference>
<dbReference type="Pfam" id="PF01555">
    <property type="entry name" value="N6_N4_Mtase"/>
    <property type="match status" value="1"/>
</dbReference>
<sequence>MKLVFCLPIVSSVAEPDFLMSVSIPTRVRQRSLATSPASVSRVSATTGASVLPRDISITHQPIGDIQPLDRPVRRRGKGQVERLASNIERFGCCVAILVTASGGIIDGHAIYEACRRLEYATVPTIVIDHLTGDEVRALRLSLNRIAENSTWDPEALACEFAHLLAVEPDLVAFTGFDLPEIDLALTSSCIDGTDPADALPQVPVSAVSRLGDIWDFAGGHRLLCGNARAGESYAAVLAGQGVQKVATDPPYGCYIRDYVSGRHGEFVEGSGMGEAEATVFFESFLGAMVPHLEDGAIVEMFIDARGMLPLLTAARGTGLTQLTTCVWDKGVGGMGSLYRQQTEFVLVMKHGRGRHINNIALGRHGRNRTTIWSAPGLNGFGRGREEALALHPTVKPVGLIADAMLDTSHRGGLILDPFCGSGTTLLAAHRTGRIGYGIELDPVYVDVAVRRMEALTGALARHADTGLTFAEQAERRSYETSALPPAAADA</sequence>
<dbReference type="STRING" id="582667.SAMN05192568_105319"/>
<dbReference type="GO" id="GO:0032259">
    <property type="term" value="P:methylation"/>
    <property type="evidence" value="ECO:0007669"/>
    <property type="project" value="UniProtKB-KW"/>
</dbReference>
<keyword evidence="7" id="KW-1185">Reference proteome</keyword>
<dbReference type="EMBL" id="FOTK01000053">
    <property type="protein sequence ID" value="SFM75577.1"/>
    <property type="molecule type" value="Genomic_DNA"/>
</dbReference>